<dbReference type="RefSeq" id="WP_094856835.1">
    <property type="nucleotide sequence ID" value="NZ_NEVM01000005.1"/>
</dbReference>
<dbReference type="GO" id="GO:0043565">
    <property type="term" value="F:sequence-specific DNA binding"/>
    <property type="evidence" value="ECO:0007669"/>
    <property type="project" value="InterPro"/>
</dbReference>
<evidence type="ECO:0000259" key="4">
    <source>
        <dbReference type="PROSITE" id="PS01124"/>
    </source>
</evidence>
<dbReference type="InterPro" id="IPR009057">
    <property type="entry name" value="Homeodomain-like_sf"/>
</dbReference>
<protein>
    <submittedName>
        <fullName evidence="5">AraC family transcriptional regulator</fullName>
    </submittedName>
</protein>
<keyword evidence="2" id="KW-0238">DNA-binding</keyword>
<dbReference type="PANTHER" id="PTHR46796:SF6">
    <property type="entry name" value="ARAC SUBFAMILY"/>
    <property type="match status" value="1"/>
</dbReference>
<evidence type="ECO:0000313" key="5">
    <source>
        <dbReference type="EMBL" id="OZI32424.1"/>
    </source>
</evidence>
<accession>A0A261S4Z2</accession>
<comment type="caution">
    <text evidence="5">The sequence shown here is derived from an EMBL/GenBank/DDBJ whole genome shotgun (WGS) entry which is preliminary data.</text>
</comment>
<keyword evidence="3" id="KW-0804">Transcription</keyword>
<dbReference type="PANTHER" id="PTHR46796">
    <property type="entry name" value="HTH-TYPE TRANSCRIPTIONAL ACTIVATOR RHAS-RELATED"/>
    <property type="match status" value="1"/>
</dbReference>
<feature type="domain" description="HTH araC/xylS-type" evidence="4">
    <location>
        <begin position="204"/>
        <end position="302"/>
    </location>
</feature>
<sequence>MTENLSSPPARTGLISIEEMLYVRPQRPFATTRGRGWGGITVDVHRPYFDCCERYPGLDHHLITYCPAGSARLVQQRDGKVHSEMISAGTSLIMPAGCDSFWEGDSGHSVRLRIPPGLIALAAEQLGPRNTRLEIRNVFSVRDPVIERLTQSLVLELDMAAHPAQTLIIDSLSTALGAHLLRKYNAFEARESSRDRSLGQIEIARLTAFIEDNLDQPISLDDLAAIVNVSRFHFSRLFKRTVGVSAIHFVERCRILRAQSLITGTDLPLAEIALTTGFSDQSHFTRRFHRHVGCTPAAYARAQGRRRSARLDRNEPVRPG</sequence>
<dbReference type="Gene3D" id="1.10.10.60">
    <property type="entry name" value="Homeodomain-like"/>
    <property type="match status" value="2"/>
</dbReference>
<dbReference type="AlphaFoldDB" id="A0A261S4Z2"/>
<organism evidence="5 6">
    <name type="scientific">Bordetella genomosp. 10</name>
    <dbReference type="NCBI Taxonomy" id="1416804"/>
    <lineage>
        <taxon>Bacteria</taxon>
        <taxon>Pseudomonadati</taxon>
        <taxon>Pseudomonadota</taxon>
        <taxon>Betaproteobacteria</taxon>
        <taxon>Burkholderiales</taxon>
        <taxon>Alcaligenaceae</taxon>
        <taxon>Bordetella</taxon>
    </lineage>
</organism>
<keyword evidence="1" id="KW-0805">Transcription regulation</keyword>
<dbReference type="OrthoDB" id="9809338at2"/>
<dbReference type="PROSITE" id="PS01124">
    <property type="entry name" value="HTH_ARAC_FAMILY_2"/>
    <property type="match status" value="1"/>
</dbReference>
<keyword evidence="6" id="KW-1185">Reference proteome</keyword>
<gene>
    <name evidence="5" type="ORF">CAL29_22640</name>
</gene>
<name>A0A261S4Z2_9BORD</name>
<proteinExistence type="predicted"/>
<dbReference type="SMART" id="SM00342">
    <property type="entry name" value="HTH_ARAC"/>
    <property type="match status" value="1"/>
</dbReference>
<evidence type="ECO:0000256" key="1">
    <source>
        <dbReference type="ARBA" id="ARBA00023015"/>
    </source>
</evidence>
<dbReference type="PRINTS" id="PR00032">
    <property type="entry name" value="HTHARAC"/>
</dbReference>
<dbReference type="InterPro" id="IPR050204">
    <property type="entry name" value="AraC_XylS_family_regulators"/>
</dbReference>
<dbReference type="InterPro" id="IPR020449">
    <property type="entry name" value="Tscrpt_reg_AraC-type_HTH"/>
</dbReference>
<dbReference type="Proteomes" id="UP000216020">
    <property type="component" value="Unassembled WGS sequence"/>
</dbReference>
<dbReference type="EMBL" id="NEVM01000005">
    <property type="protein sequence ID" value="OZI32424.1"/>
    <property type="molecule type" value="Genomic_DNA"/>
</dbReference>
<evidence type="ECO:0000256" key="3">
    <source>
        <dbReference type="ARBA" id="ARBA00023163"/>
    </source>
</evidence>
<evidence type="ECO:0000313" key="6">
    <source>
        <dbReference type="Proteomes" id="UP000216020"/>
    </source>
</evidence>
<dbReference type="InterPro" id="IPR018060">
    <property type="entry name" value="HTH_AraC"/>
</dbReference>
<reference evidence="6" key="1">
    <citation type="submission" date="2017-05" db="EMBL/GenBank/DDBJ databases">
        <title>Complete and WGS of Bordetella genogroups.</title>
        <authorList>
            <person name="Spilker T."/>
            <person name="Lipuma J."/>
        </authorList>
    </citation>
    <scope>NUCLEOTIDE SEQUENCE [LARGE SCALE GENOMIC DNA]</scope>
    <source>
        <strain evidence="6">AU16122</strain>
    </source>
</reference>
<dbReference type="GO" id="GO:0003700">
    <property type="term" value="F:DNA-binding transcription factor activity"/>
    <property type="evidence" value="ECO:0007669"/>
    <property type="project" value="InterPro"/>
</dbReference>
<evidence type="ECO:0000256" key="2">
    <source>
        <dbReference type="ARBA" id="ARBA00023125"/>
    </source>
</evidence>
<dbReference type="Pfam" id="PF12833">
    <property type="entry name" value="HTH_18"/>
    <property type="match status" value="1"/>
</dbReference>
<dbReference type="SUPFAM" id="SSF46689">
    <property type="entry name" value="Homeodomain-like"/>
    <property type="match status" value="2"/>
</dbReference>